<dbReference type="AlphaFoldDB" id="A0A8S2T942"/>
<sequence length="75" mass="8545">MQEGITVDPFSTIERLKPNGSAVTIMKIDFNDKNQSFSFDISLDNKLIPNLIIKCQAGDLIEPRHLNEEELTRQI</sequence>
<name>A0A8S2T942_9BILA</name>
<reference evidence="2" key="1">
    <citation type="submission" date="2021-02" db="EMBL/GenBank/DDBJ databases">
        <authorList>
            <person name="Nowell W R."/>
        </authorList>
    </citation>
    <scope>NUCLEOTIDE SEQUENCE</scope>
</reference>
<evidence type="ECO:0000313" key="1">
    <source>
        <dbReference type="EMBL" id="CAF1483092.1"/>
    </source>
</evidence>
<protein>
    <submittedName>
        <fullName evidence="2">Uncharacterized protein</fullName>
    </submittedName>
</protein>
<proteinExistence type="predicted"/>
<gene>
    <name evidence="1" type="ORF">OVA965_LOCUS36154</name>
    <name evidence="2" type="ORF">TMI583_LOCUS37151</name>
</gene>
<evidence type="ECO:0000313" key="2">
    <source>
        <dbReference type="EMBL" id="CAF4273255.1"/>
    </source>
</evidence>
<dbReference type="EMBL" id="CAJNOK010032345">
    <property type="protein sequence ID" value="CAF1483092.1"/>
    <property type="molecule type" value="Genomic_DNA"/>
</dbReference>
<comment type="caution">
    <text evidence="2">The sequence shown here is derived from an EMBL/GenBank/DDBJ whole genome shotgun (WGS) entry which is preliminary data.</text>
</comment>
<evidence type="ECO:0000313" key="3">
    <source>
        <dbReference type="Proteomes" id="UP000682733"/>
    </source>
</evidence>
<dbReference type="Proteomes" id="UP000682733">
    <property type="component" value="Unassembled WGS sequence"/>
</dbReference>
<feature type="non-terminal residue" evidence="2">
    <location>
        <position position="75"/>
    </location>
</feature>
<dbReference type="EMBL" id="CAJOBA010054281">
    <property type="protein sequence ID" value="CAF4273255.1"/>
    <property type="molecule type" value="Genomic_DNA"/>
</dbReference>
<dbReference type="Proteomes" id="UP000677228">
    <property type="component" value="Unassembled WGS sequence"/>
</dbReference>
<organism evidence="2 3">
    <name type="scientific">Didymodactylos carnosus</name>
    <dbReference type="NCBI Taxonomy" id="1234261"/>
    <lineage>
        <taxon>Eukaryota</taxon>
        <taxon>Metazoa</taxon>
        <taxon>Spiralia</taxon>
        <taxon>Gnathifera</taxon>
        <taxon>Rotifera</taxon>
        <taxon>Eurotatoria</taxon>
        <taxon>Bdelloidea</taxon>
        <taxon>Philodinida</taxon>
        <taxon>Philodinidae</taxon>
        <taxon>Didymodactylos</taxon>
    </lineage>
</organism>
<feature type="non-terminal residue" evidence="2">
    <location>
        <position position="1"/>
    </location>
</feature>
<accession>A0A8S2T942</accession>